<dbReference type="Pfam" id="PF13621">
    <property type="entry name" value="Cupin_8"/>
    <property type="match status" value="1"/>
</dbReference>
<comment type="caution">
    <text evidence="5">The sequence shown here is derived from an EMBL/GenBank/DDBJ whole genome shotgun (WGS) entry which is preliminary data.</text>
</comment>
<dbReference type="GO" id="GO:0005737">
    <property type="term" value="C:cytoplasm"/>
    <property type="evidence" value="ECO:0007669"/>
    <property type="project" value="UniProtKB-SubCell"/>
</dbReference>
<dbReference type="SMART" id="SM00558">
    <property type="entry name" value="JmjC"/>
    <property type="match status" value="1"/>
</dbReference>
<organism evidence="5 6">
    <name type="scientific">Brachionus calyciflorus</name>
    <dbReference type="NCBI Taxonomy" id="104777"/>
    <lineage>
        <taxon>Eukaryota</taxon>
        <taxon>Metazoa</taxon>
        <taxon>Spiralia</taxon>
        <taxon>Gnathifera</taxon>
        <taxon>Rotifera</taxon>
        <taxon>Eurotatoria</taxon>
        <taxon>Monogononta</taxon>
        <taxon>Pseudotrocha</taxon>
        <taxon>Ploima</taxon>
        <taxon>Brachionidae</taxon>
        <taxon>Brachionus</taxon>
    </lineage>
</organism>
<name>A0A814HLM6_9BILA</name>
<dbReference type="EMBL" id="CAJNOC010004128">
    <property type="protein sequence ID" value="CAF1010578.1"/>
    <property type="molecule type" value="Genomic_DNA"/>
</dbReference>
<dbReference type="SUPFAM" id="SSF51197">
    <property type="entry name" value="Clavaminate synthase-like"/>
    <property type="match status" value="1"/>
</dbReference>
<accession>A0A814HLM6</accession>
<sequence>ANLKEFIEWSGDFSDYDRESHWAYADYKHMIELPIDFNCIDWSNFGFKNRNAKDSTLWIGSKGAYTPCHYDTYGYNLVYQIHGVKRWIMFSPLDSPCLYPTRVPFEESTWHYVESLSESISINTWVEIEGIDDLARLKEILCKCLIQGVMESNFVNVDKWINSSESYSEIYVESINFDDYLNKLTLKIDKEEEEQMENDEDINPLLKSFSDSLADSKIIDLIAQNLIRKFE</sequence>
<dbReference type="PROSITE" id="PS51184">
    <property type="entry name" value="JMJC"/>
    <property type="match status" value="1"/>
</dbReference>
<keyword evidence="2" id="KW-0963">Cytoplasm</keyword>
<evidence type="ECO:0000313" key="5">
    <source>
        <dbReference type="EMBL" id="CAF1010578.1"/>
    </source>
</evidence>
<proteinExistence type="predicted"/>
<comment type="subcellular location">
    <subcellularLocation>
        <location evidence="1">Cytoplasm</location>
    </subcellularLocation>
</comment>
<dbReference type="OrthoDB" id="47172at2759"/>
<evidence type="ECO:0000256" key="3">
    <source>
        <dbReference type="ARBA" id="ARBA00037342"/>
    </source>
</evidence>
<comment type="function">
    <text evidence="3">May play a role in cellular stress response.</text>
</comment>
<evidence type="ECO:0000259" key="4">
    <source>
        <dbReference type="PROSITE" id="PS51184"/>
    </source>
</evidence>
<feature type="domain" description="JmjC" evidence="4">
    <location>
        <begin position="22"/>
        <end position="231"/>
    </location>
</feature>
<gene>
    <name evidence="5" type="ORF">OXX778_LOCUS16869</name>
</gene>
<dbReference type="Gene3D" id="2.60.120.650">
    <property type="entry name" value="Cupin"/>
    <property type="match status" value="1"/>
</dbReference>
<reference evidence="5" key="1">
    <citation type="submission" date="2021-02" db="EMBL/GenBank/DDBJ databases">
        <authorList>
            <person name="Nowell W R."/>
        </authorList>
    </citation>
    <scope>NUCLEOTIDE SEQUENCE</scope>
    <source>
        <strain evidence="5">Ploen Becks lab</strain>
    </source>
</reference>
<dbReference type="InterPro" id="IPR003347">
    <property type="entry name" value="JmjC_dom"/>
</dbReference>
<dbReference type="InterPro" id="IPR041667">
    <property type="entry name" value="Cupin_8"/>
</dbReference>
<protein>
    <recommendedName>
        <fullName evidence="4">JmjC domain-containing protein</fullName>
    </recommendedName>
</protein>
<dbReference type="Proteomes" id="UP000663879">
    <property type="component" value="Unassembled WGS sequence"/>
</dbReference>
<evidence type="ECO:0000256" key="1">
    <source>
        <dbReference type="ARBA" id="ARBA00004496"/>
    </source>
</evidence>
<dbReference type="PANTHER" id="PTHR12461">
    <property type="entry name" value="HYPOXIA-INDUCIBLE FACTOR 1 ALPHA INHIBITOR-RELATED"/>
    <property type="match status" value="1"/>
</dbReference>
<evidence type="ECO:0000256" key="2">
    <source>
        <dbReference type="ARBA" id="ARBA00022490"/>
    </source>
</evidence>
<dbReference type="PANTHER" id="PTHR12461:SF43">
    <property type="entry name" value="HSPB1-ASSOCIATED PROTEIN 1"/>
    <property type="match status" value="1"/>
</dbReference>
<evidence type="ECO:0000313" key="6">
    <source>
        <dbReference type="Proteomes" id="UP000663879"/>
    </source>
</evidence>
<feature type="non-terminal residue" evidence="5">
    <location>
        <position position="1"/>
    </location>
</feature>
<keyword evidence="6" id="KW-1185">Reference proteome</keyword>
<dbReference type="AlphaFoldDB" id="A0A814HLM6"/>